<keyword evidence="2" id="KW-0732">Signal</keyword>
<comment type="caution">
    <text evidence="3">The sequence shown here is derived from an EMBL/GenBank/DDBJ whole genome shotgun (WGS) entry which is preliminary data.</text>
</comment>
<evidence type="ECO:0000256" key="1">
    <source>
        <dbReference type="SAM" id="MobiDB-lite"/>
    </source>
</evidence>
<reference evidence="3 4" key="1">
    <citation type="journal article" date="2015" name="Genome Biol. Evol.">
        <title>Comparative Genomics of a Bacterivorous Green Alga Reveals Evolutionary Causalities and Consequences of Phago-Mixotrophic Mode of Nutrition.</title>
        <authorList>
            <person name="Burns J.A."/>
            <person name="Paasch A."/>
            <person name="Narechania A."/>
            <person name="Kim E."/>
        </authorList>
    </citation>
    <scope>NUCLEOTIDE SEQUENCE [LARGE SCALE GENOMIC DNA]</scope>
    <source>
        <strain evidence="3 4">PLY_AMNH</strain>
    </source>
</reference>
<evidence type="ECO:0000313" key="4">
    <source>
        <dbReference type="Proteomes" id="UP001190700"/>
    </source>
</evidence>
<dbReference type="AlphaFoldDB" id="A0AAE0GD55"/>
<gene>
    <name evidence="3" type="ORF">CYMTET_15964</name>
</gene>
<evidence type="ECO:0000313" key="3">
    <source>
        <dbReference type="EMBL" id="KAK3275936.1"/>
    </source>
</evidence>
<dbReference type="EMBL" id="LGRX02006902">
    <property type="protein sequence ID" value="KAK3275936.1"/>
    <property type="molecule type" value="Genomic_DNA"/>
</dbReference>
<sequence>MMFGRRLTSVCFILSFQVLEVVAARHTIMLPELYLPAIFSSSGQSLPEQQPRPLGKRGASDNGTRVHPPLRSQVVTHNGEMLMKAEDEPRGELLGFGGPMEKGAKFTSIEKLEMCGSERSGPQSGYSWFNCPQDTTCMTCVGGNHQTLAKGMQTKSDGMELEECCAMGQDSGGSLR</sequence>
<name>A0AAE0GD55_9CHLO</name>
<evidence type="ECO:0000256" key="2">
    <source>
        <dbReference type="SAM" id="SignalP"/>
    </source>
</evidence>
<keyword evidence="4" id="KW-1185">Reference proteome</keyword>
<feature type="chain" id="PRO_5041940039" evidence="2">
    <location>
        <begin position="24"/>
        <end position="176"/>
    </location>
</feature>
<dbReference type="Proteomes" id="UP001190700">
    <property type="component" value="Unassembled WGS sequence"/>
</dbReference>
<accession>A0AAE0GD55</accession>
<protein>
    <submittedName>
        <fullName evidence="3">Uncharacterized protein</fullName>
    </submittedName>
</protein>
<proteinExistence type="predicted"/>
<feature type="signal peptide" evidence="2">
    <location>
        <begin position="1"/>
        <end position="23"/>
    </location>
</feature>
<organism evidence="3 4">
    <name type="scientific">Cymbomonas tetramitiformis</name>
    <dbReference type="NCBI Taxonomy" id="36881"/>
    <lineage>
        <taxon>Eukaryota</taxon>
        <taxon>Viridiplantae</taxon>
        <taxon>Chlorophyta</taxon>
        <taxon>Pyramimonadophyceae</taxon>
        <taxon>Pyramimonadales</taxon>
        <taxon>Pyramimonadaceae</taxon>
        <taxon>Cymbomonas</taxon>
    </lineage>
</organism>
<feature type="region of interest" description="Disordered" evidence="1">
    <location>
        <begin position="45"/>
        <end position="69"/>
    </location>
</feature>